<organism evidence="3 4">
    <name type="scientific">Enterococcus thailandicus</name>
    <dbReference type="NCBI Taxonomy" id="417368"/>
    <lineage>
        <taxon>Bacteria</taxon>
        <taxon>Bacillati</taxon>
        <taxon>Bacillota</taxon>
        <taxon>Bacilli</taxon>
        <taxon>Lactobacillales</taxon>
        <taxon>Enterococcaceae</taxon>
        <taxon>Enterococcus</taxon>
    </lineage>
</organism>
<evidence type="ECO:0000313" key="4">
    <source>
        <dbReference type="Proteomes" id="UP000078516"/>
    </source>
</evidence>
<dbReference type="RefSeq" id="WP_067480816.1">
    <property type="nucleotide sequence ID" value="NZ_BJUG01000003.1"/>
</dbReference>
<feature type="transmembrane region" description="Helical" evidence="1">
    <location>
        <begin position="109"/>
        <end position="131"/>
    </location>
</feature>
<gene>
    <name evidence="3" type="ORF">A6E74_01110</name>
    <name evidence="2" type="ORF">ETH01_06700</name>
</gene>
<keyword evidence="4" id="KW-1185">Reference proteome</keyword>
<sequence length="136" mass="15737">MVKKIQLLLIASLVWLFAGFNVIKIGIDAYQNYVGILNIFLSIFIFLLFWFMVFGPLTKKHTQRISELNEEKQFFLKFFDGKSFSIMAIMILGGFSIRKFQLLPEQFIAIFYSGLGSALFLAGIVFGYNYFNSNRK</sequence>
<reference evidence="3 4" key="1">
    <citation type="submission" date="2016-04" db="EMBL/GenBank/DDBJ databases">
        <title>Draft genome of an Enterococcus thailandicus strain isolated from bovine feces.</title>
        <authorList>
            <person name="Beukers A.G."/>
            <person name="Zaheer R."/>
            <person name="Goji N."/>
            <person name="Cook S.R."/>
            <person name="Amoako K."/>
            <person name="Chaves A.V."/>
            <person name="Ward M.P."/>
            <person name="Mcallister T.A."/>
        </authorList>
    </citation>
    <scope>NUCLEOTIDE SEQUENCE [LARGE SCALE GENOMIC DNA]</scope>
    <source>
        <strain evidence="3 4">F0711D 46</strain>
    </source>
</reference>
<proteinExistence type="predicted"/>
<keyword evidence="1" id="KW-0812">Transmembrane</keyword>
<dbReference type="Proteomes" id="UP000078516">
    <property type="component" value="Unassembled WGS sequence"/>
</dbReference>
<dbReference type="PATRIC" id="fig|417368.6.peg.193"/>
<comment type="caution">
    <text evidence="3">The sequence shown here is derived from an EMBL/GenBank/DDBJ whole genome shotgun (WGS) entry which is preliminary data.</text>
</comment>
<dbReference type="AlphaFoldDB" id="A0A179EUW9"/>
<feature type="transmembrane region" description="Helical" evidence="1">
    <location>
        <begin position="7"/>
        <end position="27"/>
    </location>
</feature>
<evidence type="ECO:0000313" key="5">
    <source>
        <dbReference type="Proteomes" id="UP000321361"/>
    </source>
</evidence>
<dbReference type="EMBL" id="LWMN01000001">
    <property type="protein sequence ID" value="OAQ57004.1"/>
    <property type="molecule type" value="Genomic_DNA"/>
</dbReference>
<protein>
    <submittedName>
        <fullName evidence="3">Uncharacterized protein</fullName>
    </submittedName>
</protein>
<dbReference type="OrthoDB" id="1097929at2"/>
<feature type="transmembrane region" description="Helical" evidence="1">
    <location>
        <begin position="74"/>
        <end position="97"/>
    </location>
</feature>
<evidence type="ECO:0000256" key="1">
    <source>
        <dbReference type="SAM" id="Phobius"/>
    </source>
</evidence>
<keyword evidence="1" id="KW-1133">Transmembrane helix</keyword>
<name>A0A179EUW9_ENTTH</name>
<accession>A0A179EUW9</accession>
<feature type="transmembrane region" description="Helical" evidence="1">
    <location>
        <begin position="33"/>
        <end position="53"/>
    </location>
</feature>
<dbReference type="EMBL" id="BJUG01000003">
    <property type="protein sequence ID" value="GEK36383.1"/>
    <property type="molecule type" value="Genomic_DNA"/>
</dbReference>
<evidence type="ECO:0000313" key="3">
    <source>
        <dbReference type="EMBL" id="OAQ57004.1"/>
    </source>
</evidence>
<reference evidence="2 5" key="2">
    <citation type="submission" date="2019-07" db="EMBL/GenBank/DDBJ databases">
        <title>Whole genome shotgun sequence of Enterococcus thailandicus NBRC 101867.</title>
        <authorList>
            <person name="Hosoyama A."/>
            <person name="Uohara A."/>
            <person name="Ohji S."/>
            <person name="Ichikawa N."/>
        </authorList>
    </citation>
    <scope>NUCLEOTIDE SEQUENCE [LARGE SCALE GENOMIC DNA]</scope>
    <source>
        <strain evidence="2 5">NBRC 101867</strain>
    </source>
</reference>
<keyword evidence="1" id="KW-0472">Membrane</keyword>
<evidence type="ECO:0000313" key="2">
    <source>
        <dbReference type="EMBL" id="GEK36383.1"/>
    </source>
</evidence>
<dbReference type="Proteomes" id="UP000321361">
    <property type="component" value="Unassembled WGS sequence"/>
</dbReference>